<proteinExistence type="predicted"/>
<feature type="compositionally biased region" description="Basic and acidic residues" evidence="1">
    <location>
        <begin position="24"/>
        <end position="38"/>
    </location>
</feature>
<feature type="region of interest" description="Disordered" evidence="1">
    <location>
        <begin position="23"/>
        <end position="51"/>
    </location>
</feature>
<accession>L5JUL3</accession>
<name>L5JUL3_PTEAL</name>
<evidence type="ECO:0000313" key="2">
    <source>
        <dbReference type="EMBL" id="ELK02181.1"/>
    </source>
</evidence>
<dbReference type="InParanoid" id="L5JUL3"/>
<dbReference type="EMBL" id="KB031148">
    <property type="protein sequence ID" value="ELK02181.1"/>
    <property type="molecule type" value="Genomic_DNA"/>
</dbReference>
<dbReference type="Proteomes" id="UP000010552">
    <property type="component" value="Unassembled WGS sequence"/>
</dbReference>
<organism evidence="2 3">
    <name type="scientific">Pteropus alecto</name>
    <name type="common">Black flying fox</name>
    <dbReference type="NCBI Taxonomy" id="9402"/>
    <lineage>
        <taxon>Eukaryota</taxon>
        <taxon>Metazoa</taxon>
        <taxon>Chordata</taxon>
        <taxon>Craniata</taxon>
        <taxon>Vertebrata</taxon>
        <taxon>Euteleostomi</taxon>
        <taxon>Mammalia</taxon>
        <taxon>Eutheria</taxon>
        <taxon>Laurasiatheria</taxon>
        <taxon>Chiroptera</taxon>
        <taxon>Yinpterochiroptera</taxon>
        <taxon>Pteropodoidea</taxon>
        <taxon>Pteropodidae</taxon>
        <taxon>Pteropodinae</taxon>
        <taxon>Pteropus</taxon>
    </lineage>
</organism>
<gene>
    <name evidence="2" type="ORF">PAL_GLEAN10015196</name>
</gene>
<reference evidence="3" key="1">
    <citation type="journal article" date="2013" name="Science">
        <title>Comparative analysis of bat genomes provides insight into the evolution of flight and immunity.</title>
        <authorList>
            <person name="Zhang G."/>
            <person name="Cowled C."/>
            <person name="Shi Z."/>
            <person name="Huang Z."/>
            <person name="Bishop-Lilly K.A."/>
            <person name="Fang X."/>
            <person name="Wynne J.W."/>
            <person name="Xiong Z."/>
            <person name="Baker M.L."/>
            <person name="Zhao W."/>
            <person name="Tachedjian M."/>
            <person name="Zhu Y."/>
            <person name="Zhou P."/>
            <person name="Jiang X."/>
            <person name="Ng J."/>
            <person name="Yang L."/>
            <person name="Wu L."/>
            <person name="Xiao J."/>
            <person name="Feng Y."/>
            <person name="Chen Y."/>
            <person name="Sun X."/>
            <person name="Zhang Y."/>
            <person name="Marsh G.A."/>
            <person name="Crameri G."/>
            <person name="Broder C.C."/>
            <person name="Frey K.G."/>
            <person name="Wang L.F."/>
            <person name="Wang J."/>
        </authorList>
    </citation>
    <scope>NUCLEOTIDE SEQUENCE [LARGE SCALE GENOMIC DNA]</scope>
</reference>
<keyword evidence="3" id="KW-1185">Reference proteome</keyword>
<sequence>MWRARGGRIGLGTVGAVLVWGGRKSRDPSELGDPDRAGRVRSGGQGQFCSGWIQSDLSVSGRQVDPG</sequence>
<evidence type="ECO:0000313" key="3">
    <source>
        <dbReference type="Proteomes" id="UP000010552"/>
    </source>
</evidence>
<evidence type="ECO:0000256" key="1">
    <source>
        <dbReference type="SAM" id="MobiDB-lite"/>
    </source>
</evidence>
<protein>
    <submittedName>
        <fullName evidence="2">Uncharacterized protein</fullName>
    </submittedName>
</protein>
<dbReference type="AlphaFoldDB" id="L5JUL3"/>